<dbReference type="PANTHER" id="PTHR48079">
    <property type="entry name" value="PROTEIN YEEZ"/>
    <property type="match status" value="1"/>
</dbReference>
<comment type="caution">
    <text evidence="2">The sequence shown here is derived from an EMBL/GenBank/DDBJ whole genome shotgun (WGS) entry which is preliminary data.</text>
</comment>
<reference evidence="2" key="1">
    <citation type="submission" date="2019-02" db="EMBL/GenBank/DDBJ databases">
        <authorList>
            <person name="Li S.-H."/>
        </authorList>
    </citation>
    <scope>NUCLEOTIDE SEQUENCE</scope>
    <source>
        <strain evidence="2">IMCC14734</strain>
    </source>
</reference>
<evidence type="ECO:0000313" key="3">
    <source>
        <dbReference type="Proteomes" id="UP001143362"/>
    </source>
</evidence>
<dbReference type="PANTHER" id="PTHR48079:SF6">
    <property type="entry name" value="NAD(P)-BINDING DOMAIN-CONTAINING PROTEIN-RELATED"/>
    <property type="match status" value="1"/>
</dbReference>
<proteinExistence type="predicted"/>
<protein>
    <submittedName>
        <fullName evidence="2">NAD-dependent epimerase/dehydratase family protein</fullName>
    </submittedName>
</protein>
<dbReference type="SUPFAM" id="SSF51735">
    <property type="entry name" value="NAD(P)-binding Rossmann-fold domains"/>
    <property type="match status" value="1"/>
</dbReference>
<keyword evidence="3" id="KW-1185">Reference proteome</keyword>
<evidence type="ECO:0000313" key="2">
    <source>
        <dbReference type="EMBL" id="MCX2979732.1"/>
    </source>
</evidence>
<gene>
    <name evidence="2" type="ORF">EYC98_02515</name>
</gene>
<dbReference type="InterPro" id="IPR001509">
    <property type="entry name" value="Epimerase_deHydtase"/>
</dbReference>
<dbReference type="RefSeq" id="WP_279243731.1">
    <property type="nucleotide sequence ID" value="NZ_SHNN01000001.1"/>
</dbReference>
<name>A0ABT3TBT0_9GAMM</name>
<dbReference type="EMBL" id="SHNN01000001">
    <property type="protein sequence ID" value="MCX2979732.1"/>
    <property type="molecule type" value="Genomic_DNA"/>
</dbReference>
<dbReference type="InterPro" id="IPR051783">
    <property type="entry name" value="NAD(P)-dependent_oxidoreduct"/>
</dbReference>
<dbReference type="Proteomes" id="UP001143362">
    <property type="component" value="Unassembled WGS sequence"/>
</dbReference>
<evidence type="ECO:0000259" key="1">
    <source>
        <dbReference type="Pfam" id="PF01370"/>
    </source>
</evidence>
<accession>A0ABT3TBT0</accession>
<dbReference type="Pfam" id="PF01370">
    <property type="entry name" value="Epimerase"/>
    <property type="match status" value="1"/>
</dbReference>
<dbReference type="InterPro" id="IPR036291">
    <property type="entry name" value="NAD(P)-bd_dom_sf"/>
</dbReference>
<dbReference type="Gene3D" id="3.40.50.720">
    <property type="entry name" value="NAD(P)-binding Rossmann-like Domain"/>
    <property type="match status" value="1"/>
</dbReference>
<sequence>MRIMITGGTGFVGYHTATALLKAGHELSLLVRSEDKMRRLFGDQIEHFTQGDITDEASVAAALAGCDGVVHAAAMVSIDQRDAQLVRDTNVGGTRQVIGGAIAAGVENIIHVSSVTALYDPGAAFLNEHSPPGKASNAYGASKVECEIYVRELQDAGAPIHITYPGSIIGPDDPALTEPHQGLKTYLNGLVPVMPSGNQWVDVRDVALAHQRLLEGTLTSGRYTLGGHFVPWTQLVDIISAITGRKLRKVPVPASAMRGLGRLMDKVNQWRDTPIDIPVTYEAMVYATNWVRMDDSKAMDELDLEFRPVEESMSAAIRWLLAAGHISEQEAGILAD</sequence>
<feature type="domain" description="NAD-dependent epimerase/dehydratase" evidence="1">
    <location>
        <begin position="3"/>
        <end position="216"/>
    </location>
</feature>
<organism evidence="2 3">
    <name type="scientific">Candidatus Litorirhabdus singularis</name>
    <dbReference type="NCBI Taxonomy" id="2518993"/>
    <lineage>
        <taxon>Bacteria</taxon>
        <taxon>Pseudomonadati</taxon>
        <taxon>Pseudomonadota</taxon>
        <taxon>Gammaproteobacteria</taxon>
        <taxon>Cellvibrionales</taxon>
        <taxon>Halieaceae</taxon>
        <taxon>Candidatus Litorirhabdus</taxon>
    </lineage>
</organism>